<dbReference type="InterPro" id="IPR001128">
    <property type="entry name" value="Cyt_P450"/>
</dbReference>
<feature type="transmembrane region" description="Helical" evidence="15">
    <location>
        <begin position="6"/>
        <end position="24"/>
    </location>
</feature>
<comment type="subcellular location">
    <subcellularLocation>
        <location evidence="2">Membrane</location>
        <topology evidence="2">Single-pass membrane protein</topology>
    </subcellularLocation>
</comment>
<dbReference type="EMBL" id="AYKW01000056">
    <property type="protein sequence ID" value="PIL24825.1"/>
    <property type="molecule type" value="Genomic_DNA"/>
</dbReference>
<dbReference type="Pfam" id="PF00067">
    <property type="entry name" value="p450"/>
    <property type="match status" value="1"/>
</dbReference>
<keyword evidence="6 15" id="KW-0812">Transmembrane</keyword>
<keyword evidence="12 15" id="KW-0472">Membrane</keyword>
<comment type="pathway">
    <text evidence="3">Secondary metabolite biosynthesis.</text>
</comment>
<dbReference type="GO" id="GO:0016705">
    <property type="term" value="F:oxidoreductase activity, acting on paired donors, with incorporation or reduction of molecular oxygen"/>
    <property type="evidence" value="ECO:0007669"/>
    <property type="project" value="InterPro"/>
</dbReference>
<dbReference type="Proteomes" id="UP000230002">
    <property type="component" value="Unassembled WGS sequence"/>
</dbReference>
<evidence type="ECO:0000313" key="17">
    <source>
        <dbReference type="Proteomes" id="UP000230002"/>
    </source>
</evidence>
<dbReference type="GO" id="GO:0020037">
    <property type="term" value="F:heme binding"/>
    <property type="evidence" value="ECO:0007669"/>
    <property type="project" value="InterPro"/>
</dbReference>
<dbReference type="PRINTS" id="PR00463">
    <property type="entry name" value="EP450I"/>
</dbReference>
<dbReference type="InterPro" id="IPR050364">
    <property type="entry name" value="Cytochrome_P450_fung"/>
</dbReference>
<dbReference type="SUPFAM" id="SSF48264">
    <property type="entry name" value="Cytochrome P450"/>
    <property type="match status" value="1"/>
</dbReference>
<dbReference type="Gene3D" id="1.10.630.10">
    <property type="entry name" value="Cytochrome P450"/>
    <property type="match status" value="1"/>
</dbReference>
<dbReference type="InterPro" id="IPR017972">
    <property type="entry name" value="Cyt_P450_CS"/>
</dbReference>
<comment type="similarity">
    <text evidence="4 14">Belongs to the cytochrome P450 family.</text>
</comment>
<name>A0A2G8RTH9_9APHY</name>
<dbReference type="GO" id="GO:0005506">
    <property type="term" value="F:iron ion binding"/>
    <property type="evidence" value="ECO:0007669"/>
    <property type="project" value="InterPro"/>
</dbReference>
<evidence type="ECO:0000256" key="4">
    <source>
        <dbReference type="ARBA" id="ARBA00010617"/>
    </source>
</evidence>
<evidence type="ECO:0000256" key="11">
    <source>
        <dbReference type="ARBA" id="ARBA00023033"/>
    </source>
</evidence>
<dbReference type="PANTHER" id="PTHR46300">
    <property type="entry name" value="P450, PUTATIVE (EUROFUNG)-RELATED-RELATED"/>
    <property type="match status" value="1"/>
</dbReference>
<evidence type="ECO:0000256" key="15">
    <source>
        <dbReference type="SAM" id="Phobius"/>
    </source>
</evidence>
<dbReference type="GO" id="GO:0016020">
    <property type="term" value="C:membrane"/>
    <property type="evidence" value="ECO:0007669"/>
    <property type="project" value="UniProtKB-SubCell"/>
</dbReference>
<evidence type="ECO:0000256" key="7">
    <source>
        <dbReference type="ARBA" id="ARBA00022723"/>
    </source>
</evidence>
<comment type="caution">
    <text evidence="16">The sequence shown here is derived from an EMBL/GenBank/DDBJ whole genome shotgun (WGS) entry which is preliminary data.</text>
</comment>
<dbReference type="OrthoDB" id="2789670at2759"/>
<dbReference type="GO" id="GO:0004497">
    <property type="term" value="F:monooxygenase activity"/>
    <property type="evidence" value="ECO:0007669"/>
    <property type="project" value="UniProtKB-KW"/>
</dbReference>
<evidence type="ECO:0000313" key="16">
    <source>
        <dbReference type="EMBL" id="PIL24825.1"/>
    </source>
</evidence>
<dbReference type="PROSITE" id="PS00086">
    <property type="entry name" value="CYTOCHROME_P450"/>
    <property type="match status" value="1"/>
</dbReference>
<keyword evidence="10 13" id="KW-0408">Iron</keyword>
<accession>A0A2G8RTH9</accession>
<dbReference type="InterPro" id="IPR002401">
    <property type="entry name" value="Cyt_P450_E_grp-I"/>
</dbReference>
<dbReference type="PANTHER" id="PTHR46300:SF7">
    <property type="entry name" value="P450, PUTATIVE (EUROFUNG)-RELATED"/>
    <property type="match status" value="1"/>
</dbReference>
<evidence type="ECO:0000256" key="10">
    <source>
        <dbReference type="ARBA" id="ARBA00023004"/>
    </source>
</evidence>
<evidence type="ECO:0000256" key="1">
    <source>
        <dbReference type="ARBA" id="ARBA00001971"/>
    </source>
</evidence>
<evidence type="ECO:0000256" key="2">
    <source>
        <dbReference type="ARBA" id="ARBA00004167"/>
    </source>
</evidence>
<evidence type="ECO:0000256" key="6">
    <source>
        <dbReference type="ARBA" id="ARBA00022692"/>
    </source>
</evidence>
<organism evidence="16 17">
    <name type="scientific">Ganoderma sinense ZZ0214-1</name>
    <dbReference type="NCBI Taxonomy" id="1077348"/>
    <lineage>
        <taxon>Eukaryota</taxon>
        <taxon>Fungi</taxon>
        <taxon>Dikarya</taxon>
        <taxon>Basidiomycota</taxon>
        <taxon>Agaricomycotina</taxon>
        <taxon>Agaricomycetes</taxon>
        <taxon>Polyporales</taxon>
        <taxon>Polyporaceae</taxon>
        <taxon>Ganoderma</taxon>
    </lineage>
</organism>
<evidence type="ECO:0000256" key="3">
    <source>
        <dbReference type="ARBA" id="ARBA00005179"/>
    </source>
</evidence>
<evidence type="ECO:0000256" key="9">
    <source>
        <dbReference type="ARBA" id="ARBA00023002"/>
    </source>
</evidence>
<keyword evidence="8 15" id="KW-1133">Transmembrane helix</keyword>
<evidence type="ECO:0000256" key="8">
    <source>
        <dbReference type="ARBA" id="ARBA00022989"/>
    </source>
</evidence>
<keyword evidence="9 14" id="KW-0560">Oxidoreductase</keyword>
<comment type="cofactor">
    <cofactor evidence="1 13">
        <name>heme</name>
        <dbReference type="ChEBI" id="CHEBI:30413"/>
    </cofactor>
</comment>
<gene>
    <name evidence="16" type="ORF">GSI_12711</name>
</gene>
<dbReference type="STRING" id="1077348.A0A2G8RTH9"/>
<dbReference type="InterPro" id="IPR036396">
    <property type="entry name" value="Cyt_P450_sf"/>
</dbReference>
<dbReference type="AlphaFoldDB" id="A0A2G8RTH9"/>
<feature type="binding site" description="axial binding residue" evidence="13">
    <location>
        <position position="438"/>
    </location>
    <ligand>
        <name>heme</name>
        <dbReference type="ChEBI" id="CHEBI:30413"/>
    </ligand>
    <ligandPart>
        <name>Fe</name>
        <dbReference type="ChEBI" id="CHEBI:18248"/>
    </ligandPart>
</feature>
<keyword evidence="17" id="KW-1185">Reference proteome</keyword>
<protein>
    <submittedName>
        <fullName evidence="16">Cytochrome P450</fullName>
    </submittedName>
</protein>
<evidence type="ECO:0000256" key="5">
    <source>
        <dbReference type="ARBA" id="ARBA00022617"/>
    </source>
</evidence>
<evidence type="ECO:0000256" key="13">
    <source>
        <dbReference type="PIRSR" id="PIRSR602401-1"/>
    </source>
</evidence>
<evidence type="ECO:0000256" key="14">
    <source>
        <dbReference type="RuleBase" id="RU000461"/>
    </source>
</evidence>
<dbReference type="CDD" id="cd11065">
    <property type="entry name" value="CYP64-like"/>
    <property type="match status" value="1"/>
</dbReference>
<reference evidence="16 17" key="1">
    <citation type="journal article" date="2015" name="Sci. Rep.">
        <title>Chromosome-level genome map provides insights into diverse defense mechanisms in the medicinal fungus Ganoderma sinense.</title>
        <authorList>
            <person name="Zhu Y."/>
            <person name="Xu J."/>
            <person name="Sun C."/>
            <person name="Zhou S."/>
            <person name="Xu H."/>
            <person name="Nelson D.R."/>
            <person name="Qian J."/>
            <person name="Song J."/>
            <person name="Luo H."/>
            <person name="Xiang L."/>
            <person name="Li Y."/>
            <person name="Xu Z."/>
            <person name="Ji A."/>
            <person name="Wang L."/>
            <person name="Lu S."/>
            <person name="Hayward A."/>
            <person name="Sun W."/>
            <person name="Li X."/>
            <person name="Schwartz D.C."/>
            <person name="Wang Y."/>
            <person name="Chen S."/>
        </authorList>
    </citation>
    <scope>NUCLEOTIDE SEQUENCE [LARGE SCALE GENOMIC DNA]</scope>
    <source>
        <strain evidence="16 17">ZZ0214-1</strain>
    </source>
</reference>
<sequence length="512" mass="58044">MASLSVASACAIAAIALILLLARIRLWKSRSHLPPGPKGLPLIGNVLAMPRTHLGRHFARMGDRYGDIVYMDILGQPMIVVNSYEVACELLDKRSATFSGRPQLVMAEMVGMEWMLVLMQYGKEWRRHRRAFHQAFHSEAVAQYQPLQLQMIRRLLARLVESPKNVVQQLNFSFASTLMQLVFGIEISEVNDKYFAMAERVRDIGEDVAFPGRYPVELFPWLRYLPAWFPGSHFKRIAEKARHEAESIRTSLHTISTEPSDSDPARDSLVSRLLVSASREFPLLDDLEEFIKGVSTTAYATGVDTTNTISQVFMLMMAMHPKIQKKAQAELDAVLGASRLPDFSDRSALPYMNALIMELFRFHVVAPLGIPHRTIADEEFRGYFIPAGTVVSPNIWAMSMDPNEYSDPEAFNPERFLDTERQARDPRQYAFGFGRRICPGRHLAEATVFIVCASMLYVFDIKPPVDSNGAPMELEYKVTNDTLLQHPLSYEYIIRPRSVDVEHLVGEIEGYD</sequence>
<keyword evidence="7 13" id="KW-0479">Metal-binding</keyword>
<proteinExistence type="inferred from homology"/>
<keyword evidence="11 14" id="KW-0503">Monooxygenase</keyword>
<evidence type="ECO:0000256" key="12">
    <source>
        <dbReference type="ARBA" id="ARBA00023136"/>
    </source>
</evidence>
<keyword evidence="5 13" id="KW-0349">Heme</keyword>